<gene>
    <name evidence="3" type="ORF">SAMN04487752_0961</name>
</gene>
<dbReference type="Gene3D" id="3.40.50.2000">
    <property type="entry name" value="Glycogen Phosphorylase B"/>
    <property type="match status" value="2"/>
</dbReference>
<dbReference type="RefSeq" id="WP_089975686.1">
    <property type="nucleotide sequence ID" value="NZ_CP084916.1"/>
</dbReference>
<dbReference type="InterPro" id="IPR001296">
    <property type="entry name" value="Glyco_trans_1"/>
</dbReference>
<name>A0A1H0YHT4_9LACT</name>
<reference evidence="4" key="1">
    <citation type="submission" date="2016-10" db="EMBL/GenBank/DDBJ databases">
        <authorList>
            <person name="Varghese N."/>
            <person name="Submissions S."/>
        </authorList>
    </citation>
    <scope>NUCLEOTIDE SEQUENCE [LARGE SCALE GENOMIC DNA]</scope>
    <source>
        <strain evidence="4">MPL-11</strain>
    </source>
</reference>
<keyword evidence="4" id="KW-1185">Reference proteome</keyword>
<feature type="domain" description="Glycosyltransferase subfamily 4-like N-terminal" evidence="2">
    <location>
        <begin position="14"/>
        <end position="167"/>
    </location>
</feature>
<evidence type="ECO:0000259" key="1">
    <source>
        <dbReference type="Pfam" id="PF00534"/>
    </source>
</evidence>
<dbReference type="InterPro" id="IPR028098">
    <property type="entry name" value="Glyco_trans_4-like_N"/>
</dbReference>
<evidence type="ECO:0000259" key="2">
    <source>
        <dbReference type="Pfam" id="PF13439"/>
    </source>
</evidence>
<dbReference type="AlphaFoldDB" id="A0A1H0YHT4"/>
<protein>
    <submittedName>
        <fullName evidence="3">Uncharacterized protein</fullName>
    </submittedName>
</protein>
<accession>A0A1H0YHT4</accession>
<dbReference type="OrthoDB" id="9804196at2"/>
<organism evidence="3 4">
    <name type="scientific">Carnobacterium viridans</name>
    <dbReference type="NCBI Taxonomy" id="174587"/>
    <lineage>
        <taxon>Bacteria</taxon>
        <taxon>Bacillati</taxon>
        <taxon>Bacillota</taxon>
        <taxon>Bacilli</taxon>
        <taxon>Lactobacillales</taxon>
        <taxon>Carnobacteriaceae</taxon>
        <taxon>Carnobacterium</taxon>
    </lineage>
</organism>
<feature type="domain" description="Glycosyl transferase family 1" evidence="1">
    <location>
        <begin position="178"/>
        <end position="324"/>
    </location>
</feature>
<dbReference type="PANTHER" id="PTHR12526:SF638">
    <property type="entry name" value="SPORE COAT PROTEIN SA"/>
    <property type="match status" value="1"/>
</dbReference>
<evidence type="ECO:0000313" key="4">
    <source>
        <dbReference type="Proteomes" id="UP000199481"/>
    </source>
</evidence>
<proteinExistence type="predicted"/>
<dbReference type="Pfam" id="PF13439">
    <property type="entry name" value="Glyco_transf_4"/>
    <property type="match status" value="1"/>
</dbReference>
<dbReference type="EMBL" id="FNJW01000008">
    <property type="protein sequence ID" value="SDQ14767.1"/>
    <property type="molecule type" value="Genomic_DNA"/>
</dbReference>
<dbReference type="CDD" id="cd03811">
    <property type="entry name" value="GT4_GT28_WabH-like"/>
    <property type="match status" value="1"/>
</dbReference>
<dbReference type="PANTHER" id="PTHR12526">
    <property type="entry name" value="GLYCOSYLTRANSFERASE"/>
    <property type="match status" value="1"/>
</dbReference>
<sequence length="362" mass="40546">MKVLHINAGLEDGGGKNHILSLLSQFDPTTAELLVLENGIIADEAKKLGIVVHVLEQQSRYDLSILKRLTQFITNHSFDIVHTHGARANFIFSTIHKKVAAQWLITVHSDPTLDFMNRGIKGTLFTKFNLASLKKADHLIVVTDSLVDSLLKLGINKNKLTIIYNGIQFNPDTPKPLMTNDKFTLTCVARLHPIKRHEYLLDSLHVAGFTNFSLNLVGDGELRDTLEKKVQQLGMQENVHFLGFLNKPQVEETIAHSDITALASSNEGFPMVLLESANQKVPFIATDVGDVALLVPDKSYGWCVPADSIEALTMALNEAYSEWENHTLEAKGERLYQLASTQFSLDRFYSETMSLYEKLMRN</sequence>
<dbReference type="Pfam" id="PF00534">
    <property type="entry name" value="Glycos_transf_1"/>
    <property type="match status" value="1"/>
</dbReference>
<evidence type="ECO:0000313" key="3">
    <source>
        <dbReference type="EMBL" id="SDQ14767.1"/>
    </source>
</evidence>
<dbReference type="GO" id="GO:0016757">
    <property type="term" value="F:glycosyltransferase activity"/>
    <property type="evidence" value="ECO:0007669"/>
    <property type="project" value="InterPro"/>
</dbReference>
<dbReference type="Proteomes" id="UP000199481">
    <property type="component" value="Unassembled WGS sequence"/>
</dbReference>
<dbReference type="SUPFAM" id="SSF53756">
    <property type="entry name" value="UDP-Glycosyltransferase/glycogen phosphorylase"/>
    <property type="match status" value="1"/>
</dbReference>